<dbReference type="InterPro" id="IPR036249">
    <property type="entry name" value="Thioredoxin-like_sf"/>
</dbReference>
<keyword evidence="4" id="KW-1015">Disulfide bond</keyword>
<feature type="disulfide bond" description="Redox-active" evidence="4">
    <location>
        <begin position="86"/>
        <end position="90"/>
    </location>
</feature>
<feature type="binding site" evidence="3">
    <location>
        <position position="90"/>
    </location>
    <ligand>
        <name>Cu cation</name>
        <dbReference type="ChEBI" id="CHEBI:23378"/>
    </ligand>
</feature>
<keyword evidence="3" id="KW-0479">Metal-binding</keyword>
<feature type="binding site" evidence="3">
    <location>
        <position position="86"/>
    </location>
    <ligand>
        <name>Cu cation</name>
        <dbReference type="ChEBI" id="CHEBI:23378"/>
    </ligand>
</feature>
<keyword evidence="2 3" id="KW-0186">Copper</keyword>
<keyword evidence="5" id="KW-0812">Transmembrane</keyword>
<evidence type="ECO:0000313" key="8">
    <source>
        <dbReference type="Proteomes" id="UP000297322"/>
    </source>
</evidence>
<dbReference type="InterPro" id="IPR003782">
    <property type="entry name" value="SCO1/SenC"/>
</dbReference>
<dbReference type="Pfam" id="PF02630">
    <property type="entry name" value="SCO1-SenC"/>
    <property type="match status" value="1"/>
</dbReference>
<dbReference type="GO" id="GO:0046872">
    <property type="term" value="F:metal ion binding"/>
    <property type="evidence" value="ECO:0007669"/>
    <property type="project" value="UniProtKB-KW"/>
</dbReference>
<dbReference type="CDD" id="cd02968">
    <property type="entry name" value="SCO"/>
    <property type="match status" value="1"/>
</dbReference>
<evidence type="ECO:0000256" key="1">
    <source>
        <dbReference type="ARBA" id="ARBA00010996"/>
    </source>
</evidence>
<comment type="similarity">
    <text evidence="1">Belongs to the SCO1/2 family.</text>
</comment>
<evidence type="ECO:0000256" key="3">
    <source>
        <dbReference type="PIRSR" id="PIRSR603782-1"/>
    </source>
</evidence>
<feature type="binding site" evidence="3">
    <location>
        <position position="175"/>
    </location>
    <ligand>
        <name>Cu cation</name>
        <dbReference type="ChEBI" id="CHEBI:23378"/>
    </ligand>
</feature>
<protein>
    <submittedName>
        <fullName evidence="7">SCO family protein</fullName>
    </submittedName>
</protein>
<dbReference type="Proteomes" id="UP000297322">
    <property type="component" value="Unassembled WGS sequence"/>
</dbReference>
<comment type="caution">
    <text evidence="7">The sequence shown here is derived from an EMBL/GenBank/DDBJ whole genome shotgun (WGS) entry which is preliminary data.</text>
</comment>
<dbReference type="PANTHER" id="PTHR12151:SF25">
    <property type="entry name" value="LINALOOL DEHYDRATASE_ISOMERASE DOMAIN-CONTAINING PROTEIN"/>
    <property type="match status" value="1"/>
</dbReference>
<evidence type="ECO:0000256" key="5">
    <source>
        <dbReference type="SAM" id="Phobius"/>
    </source>
</evidence>
<name>A0A4Y9TNZ7_PSEFL</name>
<proteinExistence type="inferred from homology"/>
<organism evidence="7 8">
    <name type="scientific">Pseudomonas fluorescens</name>
    <dbReference type="NCBI Taxonomy" id="294"/>
    <lineage>
        <taxon>Bacteria</taxon>
        <taxon>Pseudomonadati</taxon>
        <taxon>Pseudomonadota</taxon>
        <taxon>Gammaproteobacteria</taxon>
        <taxon>Pseudomonadales</taxon>
        <taxon>Pseudomonadaceae</taxon>
        <taxon>Pseudomonas</taxon>
    </lineage>
</organism>
<dbReference type="SUPFAM" id="SSF52833">
    <property type="entry name" value="Thioredoxin-like"/>
    <property type="match status" value="1"/>
</dbReference>
<sequence length="215" mass="23562">MQFLEMEMRRLLMLVTAVCAVGAGLFYWVMKAELLDESALANAGIVLLPSPHVLPDARLATVDGQAFDSKFFAGKWTLVLFGYTFCPDICPTALSELRQVYLALPPDARKLMGVTMVSVDPHRDTPERTQQYVSFFDPSFTGMTGNLAAVQQASNDIGLPFVPGDIDQPDYTVVHTGNLALIDPTGRQVGFVRGPLRVKELIRILPGLFAQSVSE</sequence>
<dbReference type="EMBL" id="SPVI01000003">
    <property type="protein sequence ID" value="TFW44136.1"/>
    <property type="molecule type" value="Genomic_DNA"/>
</dbReference>
<evidence type="ECO:0000256" key="4">
    <source>
        <dbReference type="PIRSR" id="PIRSR603782-2"/>
    </source>
</evidence>
<accession>A0A4Y9TNZ7</accession>
<evidence type="ECO:0000256" key="2">
    <source>
        <dbReference type="ARBA" id="ARBA00023008"/>
    </source>
</evidence>
<keyword evidence="5" id="KW-1133">Transmembrane helix</keyword>
<evidence type="ECO:0000259" key="6">
    <source>
        <dbReference type="PROSITE" id="PS51352"/>
    </source>
</evidence>
<evidence type="ECO:0000313" key="7">
    <source>
        <dbReference type="EMBL" id="TFW44136.1"/>
    </source>
</evidence>
<feature type="domain" description="Thioredoxin" evidence="6">
    <location>
        <begin position="48"/>
        <end position="210"/>
    </location>
</feature>
<dbReference type="InterPro" id="IPR013766">
    <property type="entry name" value="Thioredoxin_domain"/>
</dbReference>
<keyword evidence="5" id="KW-0472">Membrane</keyword>
<gene>
    <name evidence="7" type="ORF">E4T65_06405</name>
</gene>
<dbReference type="PANTHER" id="PTHR12151">
    <property type="entry name" value="ELECTRON TRANSPORT PROTIN SCO1/SENC FAMILY MEMBER"/>
    <property type="match status" value="1"/>
</dbReference>
<feature type="transmembrane region" description="Helical" evidence="5">
    <location>
        <begin position="12"/>
        <end position="30"/>
    </location>
</feature>
<dbReference type="AlphaFoldDB" id="A0A4Y9TNZ7"/>
<dbReference type="Gene3D" id="3.40.30.10">
    <property type="entry name" value="Glutaredoxin"/>
    <property type="match status" value="1"/>
</dbReference>
<dbReference type="PROSITE" id="PS51352">
    <property type="entry name" value="THIOREDOXIN_2"/>
    <property type="match status" value="1"/>
</dbReference>
<reference evidence="7 8" key="1">
    <citation type="submission" date="2019-03" db="EMBL/GenBank/DDBJ databases">
        <title>Biocontrol and xenobiotic degradation properties of endophytic Pseudomonas fluorescens strain BRZ63.</title>
        <authorList>
            <person name="Chlebek D.A."/>
            <person name="Pinski A."/>
            <person name="Zur J.P."/>
            <person name="Michalska J."/>
            <person name="Hupert-Kocurek K.T."/>
        </authorList>
    </citation>
    <scope>NUCLEOTIDE SEQUENCE [LARGE SCALE GENOMIC DNA]</scope>
    <source>
        <strain evidence="7 8">BRZ63</strain>
    </source>
</reference>